<dbReference type="AlphaFoldDB" id="A0A4C1WPN9"/>
<comment type="caution">
    <text evidence="1">The sequence shown here is derived from an EMBL/GenBank/DDBJ whole genome shotgun (WGS) entry which is preliminary data.</text>
</comment>
<keyword evidence="2" id="KW-1185">Reference proteome</keyword>
<evidence type="ECO:0000313" key="2">
    <source>
        <dbReference type="Proteomes" id="UP000299102"/>
    </source>
</evidence>
<gene>
    <name evidence="1" type="ORF">EVAR_9211_1</name>
</gene>
<sequence>MWALQPIVQRYLRPERAALSKESDQDETVVLEKHIEAQSVFAEIDYPDDERIICQAVDWESFFKDNESLYDKAMPIIDRSSSVEGQREVVFVGVVVANEKAVILD</sequence>
<reference evidence="1 2" key="1">
    <citation type="journal article" date="2019" name="Commun. Biol.">
        <title>The bagworm genome reveals a unique fibroin gene that provides high tensile strength.</title>
        <authorList>
            <person name="Kono N."/>
            <person name="Nakamura H."/>
            <person name="Ohtoshi R."/>
            <person name="Tomita M."/>
            <person name="Numata K."/>
            <person name="Arakawa K."/>
        </authorList>
    </citation>
    <scope>NUCLEOTIDE SEQUENCE [LARGE SCALE GENOMIC DNA]</scope>
</reference>
<protein>
    <submittedName>
        <fullName evidence="1">Uncharacterized protein</fullName>
    </submittedName>
</protein>
<accession>A0A4C1WPN9</accession>
<evidence type="ECO:0000313" key="1">
    <source>
        <dbReference type="EMBL" id="GBP52299.1"/>
    </source>
</evidence>
<name>A0A4C1WPN9_EUMVA</name>
<dbReference type="EMBL" id="BGZK01000599">
    <property type="protein sequence ID" value="GBP52299.1"/>
    <property type="molecule type" value="Genomic_DNA"/>
</dbReference>
<dbReference type="Proteomes" id="UP000299102">
    <property type="component" value="Unassembled WGS sequence"/>
</dbReference>
<organism evidence="1 2">
    <name type="scientific">Eumeta variegata</name>
    <name type="common">Bagworm moth</name>
    <name type="synonym">Eumeta japonica</name>
    <dbReference type="NCBI Taxonomy" id="151549"/>
    <lineage>
        <taxon>Eukaryota</taxon>
        <taxon>Metazoa</taxon>
        <taxon>Ecdysozoa</taxon>
        <taxon>Arthropoda</taxon>
        <taxon>Hexapoda</taxon>
        <taxon>Insecta</taxon>
        <taxon>Pterygota</taxon>
        <taxon>Neoptera</taxon>
        <taxon>Endopterygota</taxon>
        <taxon>Lepidoptera</taxon>
        <taxon>Glossata</taxon>
        <taxon>Ditrysia</taxon>
        <taxon>Tineoidea</taxon>
        <taxon>Psychidae</taxon>
        <taxon>Oiketicinae</taxon>
        <taxon>Eumeta</taxon>
    </lineage>
</organism>
<proteinExistence type="predicted"/>